<reference evidence="5" key="2">
    <citation type="submission" date="2025-08" db="UniProtKB">
        <authorList>
            <consortium name="RefSeq"/>
        </authorList>
    </citation>
    <scope>IDENTIFICATION</scope>
    <source>
        <tissue evidence="5">Whole plant</tissue>
    </source>
</reference>
<name>A0A6P4B266_ARADU</name>
<accession>A0A6P4B266</accession>
<gene>
    <name evidence="5" type="primary">LOC107459014</name>
</gene>
<dbReference type="GO" id="GO:0006353">
    <property type="term" value="P:DNA-templated transcription termination"/>
    <property type="evidence" value="ECO:0007669"/>
    <property type="project" value="UniProtKB-KW"/>
</dbReference>
<organism evidence="4 5">
    <name type="scientific">Arachis duranensis</name>
    <name type="common">Wild peanut</name>
    <dbReference type="NCBI Taxonomy" id="130453"/>
    <lineage>
        <taxon>Eukaryota</taxon>
        <taxon>Viridiplantae</taxon>
        <taxon>Streptophyta</taxon>
        <taxon>Embryophyta</taxon>
        <taxon>Tracheophyta</taxon>
        <taxon>Spermatophyta</taxon>
        <taxon>Magnoliopsida</taxon>
        <taxon>eudicotyledons</taxon>
        <taxon>Gunneridae</taxon>
        <taxon>Pentapetalae</taxon>
        <taxon>rosids</taxon>
        <taxon>fabids</taxon>
        <taxon>Fabales</taxon>
        <taxon>Fabaceae</taxon>
        <taxon>Papilionoideae</taxon>
        <taxon>50 kb inversion clade</taxon>
        <taxon>dalbergioids sensu lato</taxon>
        <taxon>Dalbergieae</taxon>
        <taxon>Pterocarpus clade</taxon>
        <taxon>Arachis</taxon>
    </lineage>
</organism>
<dbReference type="RefSeq" id="XP_015932725.1">
    <property type="nucleotide sequence ID" value="XM_016077239.1"/>
</dbReference>
<evidence type="ECO:0000313" key="4">
    <source>
        <dbReference type="Proteomes" id="UP000515211"/>
    </source>
</evidence>
<dbReference type="GO" id="GO:0003676">
    <property type="term" value="F:nucleic acid binding"/>
    <property type="evidence" value="ECO:0007669"/>
    <property type="project" value="InterPro"/>
</dbReference>
<evidence type="ECO:0000256" key="1">
    <source>
        <dbReference type="ARBA" id="ARBA00007692"/>
    </source>
</evidence>
<dbReference type="Proteomes" id="UP000515211">
    <property type="component" value="Chromosome 7"/>
</dbReference>
<comment type="similarity">
    <text evidence="1">Belongs to the mTERF family.</text>
</comment>
<dbReference type="GeneID" id="107459014"/>
<dbReference type="OrthoDB" id="899381at2759"/>
<dbReference type="KEGG" id="adu:107459014"/>
<evidence type="ECO:0000313" key="5">
    <source>
        <dbReference type="RefSeq" id="XP_015932725.1"/>
    </source>
</evidence>
<reference evidence="4" key="1">
    <citation type="journal article" date="2016" name="Nat. Genet.">
        <title>The genome sequences of Arachis duranensis and Arachis ipaensis, the diploid ancestors of cultivated peanut.</title>
        <authorList>
            <person name="Bertioli D.J."/>
            <person name="Cannon S.B."/>
            <person name="Froenicke L."/>
            <person name="Huang G."/>
            <person name="Farmer A.D."/>
            <person name="Cannon E.K."/>
            <person name="Liu X."/>
            <person name="Gao D."/>
            <person name="Clevenger J."/>
            <person name="Dash S."/>
            <person name="Ren L."/>
            <person name="Moretzsohn M.C."/>
            <person name="Shirasawa K."/>
            <person name="Huang W."/>
            <person name="Vidigal B."/>
            <person name="Abernathy B."/>
            <person name="Chu Y."/>
            <person name="Niederhuth C.E."/>
            <person name="Umale P."/>
            <person name="Araujo A.C."/>
            <person name="Kozik A."/>
            <person name="Kim K.D."/>
            <person name="Burow M.D."/>
            <person name="Varshney R.K."/>
            <person name="Wang X."/>
            <person name="Zhang X."/>
            <person name="Barkley N."/>
            <person name="Guimaraes P.M."/>
            <person name="Isobe S."/>
            <person name="Guo B."/>
            <person name="Liao B."/>
            <person name="Stalker H.T."/>
            <person name="Schmitz R.J."/>
            <person name="Scheffler B.E."/>
            <person name="Leal-Bertioli S.C."/>
            <person name="Xun X."/>
            <person name="Jackson S.A."/>
            <person name="Michelmore R."/>
            <person name="Ozias-Akins P."/>
        </authorList>
    </citation>
    <scope>NUCLEOTIDE SEQUENCE [LARGE SCALE GENOMIC DNA]</scope>
    <source>
        <strain evidence="4">cv. V14167</strain>
    </source>
</reference>
<dbReference type="Pfam" id="PF02536">
    <property type="entry name" value="mTERF"/>
    <property type="match status" value="1"/>
</dbReference>
<dbReference type="InterPro" id="IPR038538">
    <property type="entry name" value="MTERF_sf"/>
</dbReference>
<dbReference type="AlphaFoldDB" id="A0A6P4B266"/>
<keyword evidence="2" id="KW-0806">Transcription termination</keyword>
<evidence type="ECO:0000256" key="2">
    <source>
        <dbReference type="ARBA" id="ARBA00022472"/>
    </source>
</evidence>
<sequence>MVKGHIMEFVPESVRVALQLPPSEEDPQSYTHRVNTDQRLNQLTTSIGELISSVDQLRLEHLDHFALFYQMMEQQPLSPRFGFGSIEVIGICLAFPFVLLEEGQVRAGRIEGLLSDLKLIFFDFRLGRFVEGDVDSWHDMCRKLRVFYDLNSQKGELDELIERHKSIFIDYTEEELVNKVDYFCRFSVKKEEVAQLILQCPKILKLDLEKPVFNVMKLLTHFGLSTEDMKEVSRSYGHVMGTNKMANLPNVMKALGLQEWFLKKIKDGNHMLLVDYIRRYPKEEQDLDYQEGLRIIRILKTWVHNIGKLNFLLGLGFGENTLSINLLNHLHGTSTTQKIRLSHTFKD</sequence>
<protein>
    <submittedName>
        <fullName evidence="5">Transcription termination factor MTEF18, mitochondrial-like</fullName>
    </submittedName>
</protein>
<dbReference type="Gene3D" id="1.25.70.10">
    <property type="entry name" value="Transcription termination factor 3, mitochondrial"/>
    <property type="match status" value="1"/>
</dbReference>
<keyword evidence="2" id="KW-0805">Transcription regulation</keyword>
<keyword evidence="2" id="KW-0804">Transcription</keyword>
<dbReference type="InterPro" id="IPR003690">
    <property type="entry name" value="MTERF"/>
</dbReference>
<evidence type="ECO:0000256" key="3">
    <source>
        <dbReference type="ARBA" id="ARBA00022946"/>
    </source>
</evidence>
<keyword evidence="3" id="KW-0809">Transit peptide</keyword>
<proteinExistence type="inferred from homology"/>
<keyword evidence="4" id="KW-1185">Reference proteome</keyword>